<evidence type="ECO:0000313" key="9">
    <source>
        <dbReference type="EMBL" id="CAF4268288.1"/>
    </source>
</evidence>
<evidence type="ECO:0000256" key="3">
    <source>
        <dbReference type="ARBA" id="ARBA00022741"/>
    </source>
</evidence>
<dbReference type="Gene3D" id="1.10.510.10">
    <property type="entry name" value="Transferase(Phosphotransferase) domain 1"/>
    <property type="match status" value="1"/>
</dbReference>
<evidence type="ECO:0000256" key="6">
    <source>
        <dbReference type="ARBA" id="ARBA00047899"/>
    </source>
</evidence>
<protein>
    <recommendedName>
        <fullName evidence="8">Cryptic POLO box 1 (CPB1) domain-containing protein</fullName>
    </recommendedName>
</protein>
<keyword evidence="4" id="KW-0418">Kinase</keyword>
<evidence type="ECO:0000256" key="2">
    <source>
        <dbReference type="ARBA" id="ARBA00022679"/>
    </source>
</evidence>
<keyword evidence="2" id="KW-0808">Transferase</keyword>
<evidence type="ECO:0000259" key="8">
    <source>
        <dbReference type="PROSITE" id="PS51984"/>
    </source>
</evidence>
<dbReference type="InterPro" id="IPR033699">
    <property type="entry name" value="POLO_box_Plk4_1"/>
</dbReference>
<comment type="catalytic activity">
    <reaction evidence="7">
        <text>L-seryl-[protein] + ATP = O-phospho-L-seryl-[protein] + ADP + H(+)</text>
        <dbReference type="Rhea" id="RHEA:17989"/>
        <dbReference type="Rhea" id="RHEA-COMP:9863"/>
        <dbReference type="Rhea" id="RHEA-COMP:11604"/>
        <dbReference type="ChEBI" id="CHEBI:15378"/>
        <dbReference type="ChEBI" id="CHEBI:29999"/>
        <dbReference type="ChEBI" id="CHEBI:30616"/>
        <dbReference type="ChEBI" id="CHEBI:83421"/>
        <dbReference type="ChEBI" id="CHEBI:456216"/>
        <dbReference type="EC" id="2.7.11.1"/>
    </reaction>
</comment>
<organism evidence="9 10">
    <name type="scientific">Rotaria sordida</name>
    <dbReference type="NCBI Taxonomy" id="392033"/>
    <lineage>
        <taxon>Eukaryota</taxon>
        <taxon>Metazoa</taxon>
        <taxon>Spiralia</taxon>
        <taxon>Gnathifera</taxon>
        <taxon>Rotifera</taxon>
        <taxon>Eurotatoria</taxon>
        <taxon>Bdelloidea</taxon>
        <taxon>Philodinida</taxon>
        <taxon>Philodinidae</taxon>
        <taxon>Rotaria</taxon>
    </lineage>
</organism>
<dbReference type="InterPro" id="IPR030616">
    <property type="entry name" value="Aur-like"/>
</dbReference>
<dbReference type="EMBL" id="CAJOBE010025524">
    <property type="protein sequence ID" value="CAF4268288.1"/>
    <property type="molecule type" value="Genomic_DNA"/>
</dbReference>
<evidence type="ECO:0000256" key="1">
    <source>
        <dbReference type="ARBA" id="ARBA00022527"/>
    </source>
</evidence>
<feature type="domain" description="Cryptic POLO box 1 (CPB1)" evidence="8">
    <location>
        <begin position="124"/>
        <end position="240"/>
    </location>
</feature>
<feature type="non-terminal residue" evidence="9">
    <location>
        <position position="1"/>
    </location>
</feature>
<dbReference type="Gene3D" id="3.30.1120.120">
    <property type="match status" value="1"/>
</dbReference>
<keyword evidence="3" id="KW-0547">Nucleotide-binding</keyword>
<dbReference type="GO" id="GO:0005524">
    <property type="term" value="F:ATP binding"/>
    <property type="evidence" value="ECO:0007669"/>
    <property type="project" value="UniProtKB-KW"/>
</dbReference>
<reference evidence="9" key="1">
    <citation type="submission" date="2021-02" db="EMBL/GenBank/DDBJ databases">
        <authorList>
            <person name="Nowell W R."/>
        </authorList>
    </citation>
    <scope>NUCLEOTIDE SEQUENCE</scope>
</reference>
<dbReference type="PROSITE" id="PS51984">
    <property type="entry name" value="CPB1"/>
    <property type="match status" value="1"/>
</dbReference>
<dbReference type="InterPro" id="IPR046437">
    <property type="entry name" value="Ser_Thr-PK_POLO_box_1_sf"/>
</dbReference>
<evidence type="ECO:0000256" key="4">
    <source>
        <dbReference type="ARBA" id="ARBA00022777"/>
    </source>
</evidence>
<keyword evidence="1" id="KW-0723">Serine/threonine-protein kinase</keyword>
<feature type="non-terminal residue" evidence="9">
    <location>
        <position position="277"/>
    </location>
</feature>
<dbReference type="SUPFAM" id="SSF56112">
    <property type="entry name" value="Protein kinase-like (PK-like)"/>
    <property type="match status" value="2"/>
</dbReference>
<evidence type="ECO:0000256" key="5">
    <source>
        <dbReference type="ARBA" id="ARBA00022840"/>
    </source>
</evidence>
<keyword evidence="5" id="KW-0067">ATP-binding</keyword>
<dbReference type="AlphaFoldDB" id="A0A820FW21"/>
<proteinExistence type="predicted"/>
<comment type="caution">
    <text evidence="9">The sequence shown here is derived from an EMBL/GenBank/DDBJ whole genome shotgun (WGS) entry which is preliminary data.</text>
</comment>
<dbReference type="Proteomes" id="UP000663874">
    <property type="component" value="Unassembled WGS sequence"/>
</dbReference>
<dbReference type="GO" id="GO:0004674">
    <property type="term" value="F:protein serine/threonine kinase activity"/>
    <property type="evidence" value="ECO:0007669"/>
    <property type="project" value="UniProtKB-KW"/>
</dbReference>
<dbReference type="Pfam" id="PF18190">
    <property type="entry name" value="Plk4_PB1"/>
    <property type="match status" value="1"/>
</dbReference>
<dbReference type="InterPro" id="IPR011009">
    <property type="entry name" value="Kinase-like_dom_sf"/>
</dbReference>
<evidence type="ECO:0000313" key="10">
    <source>
        <dbReference type="Proteomes" id="UP000663874"/>
    </source>
</evidence>
<sequence>YVLPEGLSHEAKDLINRILQKDTKKRLTLIQIRNHPFLLKRLMNDRINSSRNSCTSLRSDSGYFDTSISSRQQTNESILSRGPTTLNSLPPLVINKNQKINASSSSVLSYNNLSNINHISQRKSIHEKLTPLNTQRLDRRHVITKSDIMDVLDDGEVVIQHLVEIKTGSKRIVDVFRVSSDGQKIIYYRPDRRQYNSYIESEGPLPLPINYEQYTFETLPEQFHNKYRRAWKFVNIIRSLRCLSHEAKDLINRILQKDTKKRLTLIQIRNHPFLLKR</sequence>
<evidence type="ECO:0000256" key="7">
    <source>
        <dbReference type="ARBA" id="ARBA00048679"/>
    </source>
</evidence>
<dbReference type="PANTHER" id="PTHR24350">
    <property type="entry name" value="SERINE/THREONINE-PROTEIN KINASE IAL-RELATED"/>
    <property type="match status" value="1"/>
</dbReference>
<accession>A0A820FW21</accession>
<name>A0A820FW21_9BILA</name>
<gene>
    <name evidence="9" type="ORF">FNK824_LOCUS39375</name>
</gene>
<comment type="catalytic activity">
    <reaction evidence="6">
        <text>L-threonyl-[protein] + ATP = O-phospho-L-threonyl-[protein] + ADP + H(+)</text>
        <dbReference type="Rhea" id="RHEA:46608"/>
        <dbReference type="Rhea" id="RHEA-COMP:11060"/>
        <dbReference type="Rhea" id="RHEA-COMP:11605"/>
        <dbReference type="ChEBI" id="CHEBI:15378"/>
        <dbReference type="ChEBI" id="CHEBI:30013"/>
        <dbReference type="ChEBI" id="CHEBI:30616"/>
        <dbReference type="ChEBI" id="CHEBI:61977"/>
        <dbReference type="ChEBI" id="CHEBI:456216"/>
        <dbReference type="EC" id="2.7.11.1"/>
    </reaction>
</comment>